<evidence type="ECO:0000256" key="7">
    <source>
        <dbReference type="ARBA" id="ARBA00023295"/>
    </source>
</evidence>
<dbReference type="EC" id="3.2.1.23" evidence="3"/>
<dbReference type="EMBL" id="LTAZ01000013">
    <property type="protein sequence ID" value="KYH24547.1"/>
    <property type="molecule type" value="Genomic_DNA"/>
</dbReference>
<dbReference type="SUPFAM" id="SSF49899">
    <property type="entry name" value="Concanavalin A-like lectins/glucanases"/>
    <property type="match status" value="2"/>
</dbReference>
<accession>A0A151AB06</accession>
<organism evidence="12 13">
    <name type="scientific">Halalkalicoccus paucihalophilus</name>
    <dbReference type="NCBI Taxonomy" id="1008153"/>
    <lineage>
        <taxon>Archaea</taxon>
        <taxon>Methanobacteriati</taxon>
        <taxon>Methanobacteriota</taxon>
        <taxon>Stenosarchaea group</taxon>
        <taxon>Halobacteria</taxon>
        <taxon>Halobacteriales</taxon>
        <taxon>Halococcaceae</taxon>
        <taxon>Halalkalicoccus</taxon>
    </lineage>
</organism>
<keyword evidence="7 12" id="KW-0326">Glycosidase</keyword>
<keyword evidence="6" id="KW-1015">Disulfide bond</keyword>
<dbReference type="InterPro" id="IPR006102">
    <property type="entry name" value="Ig-like_GH2"/>
</dbReference>
<dbReference type="InterPro" id="IPR032312">
    <property type="entry name" value="LacZ_4"/>
</dbReference>
<dbReference type="InterPro" id="IPR006104">
    <property type="entry name" value="Glyco_hydro_2_N"/>
</dbReference>
<name>A0A151AB06_9EURY</name>
<dbReference type="InterPro" id="IPR050347">
    <property type="entry name" value="Bact_Beta-galactosidase"/>
</dbReference>
<dbReference type="SUPFAM" id="SSF74650">
    <property type="entry name" value="Galactose mutarotase-like"/>
    <property type="match status" value="2"/>
</dbReference>
<dbReference type="GO" id="GO:0030246">
    <property type="term" value="F:carbohydrate binding"/>
    <property type="evidence" value="ECO:0007669"/>
    <property type="project" value="InterPro"/>
</dbReference>
<dbReference type="PATRIC" id="fig|1008153.3.peg.3722"/>
<dbReference type="Proteomes" id="UP000075321">
    <property type="component" value="Unassembled WGS sequence"/>
</dbReference>
<evidence type="ECO:0000256" key="5">
    <source>
        <dbReference type="ARBA" id="ARBA00022801"/>
    </source>
</evidence>
<feature type="domain" description="LamG-like jellyroll fold" evidence="10">
    <location>
        <begin position="1251"/>
        <end position="1379"/>
    </location>
</feature>
<dbReference type="Pfam" id="PF02837">
    <property type="entry name" value="Glyco_hydro_2_N"/>
    <property type="match status" value="1"/>
</dbReference>
<dbReference type="SUPFAM" id="SSF51445">
    <property type="entry name" value="(Trans)glycosidases"/>
    <property type="match status" value="1"/>
</dbReference>
<gene>
    <name evidence="12" type="primary">lacZ</name>
    <name evidence="12" type="ORF">HAPAU_35300</name>
</gene>
<dbReference type="InterPro" id="IPR013320">
    <property type="entry name" value="ConA-like_dom_sf"/>
</dbReference>
<evidence type="ECO:0000256" key="9">
    <source>
        <dbReference type="SAM" id="MobiDB-lite"/>
    </source>
</evidence>
<dbReference type="GO" id="GO:0009341">
    <property type="term" value="C:beta-galactosidase complex"/>
    <property type="evidence" value="ECO:0007669"/>
    <property type="project" value="InterPro"/>
</dbReference>
<dbReference type="Gene3D" id="2.60.40.10">
    <property type="entry name" value="Immunoglobulins"/>
    <property type="match status" value="3"/>
</dbReference>
<comment type="similarity">
    <text evidence="2">Belongs to the glycosyl hydrolase 2 family.</text>
</comment>
<dbReference type="Pfam" id="PF16353">
    <property type="entry name" value="LacZ_4"/>
    <property type="match status" value="1"/>
</dbReference>
<protein>
    <recommendedName>
        <fullName evidence="3">beta-galactosidase</fullName>
        <ecNumber evidence="3">3.2.1.23</ecNumber>
    </recommendedName>
    <alternativeName>
        <fullName evidence="8">Lactase</fullName>
    </alternativeName>
</protein>
<keyword evidence="5 12" id="KW-0378">Hydrolase</keyword>
<feature type="region of interest" description="Disordered" evidence="9">
    <location>
        <begin position="321"/>
        <end position="401"/>
    </location>
</feature>
<dbReference type="Pfam" id="PF13385">
    <property type="entry name" value="Laminin_G_3"/>
    <property type="match status" value="2"/>
</dbReference>
<evidence type="ECO:0000256" key="4">
    <source>
        <dbReference type="ARBA" id="ARBA00022729"/>
    </source>
</evidence>
<dbReference type="SUPFAM" id="SSF49785">
    <property type="entry name" value="Galactose-binding domain-like"/>
    <property type="match status" value="1"/>
</dbReference>
<dbReference type="SMART" id="SM00560">
    <property type="entry name" value="LamGL"/>
    <property type="match status" value="2"/>
</dbReference>
<evidence type="ECO:0000256" key="6">
    <source>
        <dbReference type="ARBA" id="ARBA00023157"/>
    </source>
</evidence>
<keyword evidence="13" id="KW-1185">Reference proteome</keyword>
<evidence type="ECO:0000256" key="2">
    <source>
        <dbReference type="ARBA" id="ARBA00007401"/>
    </source>
</evidence>
<feature type="region of interest" description="Disordered" evidence="9">
    <location>
        <begin position="1"/>
        <end position="26"/>
    </location>
</feature>
<evidence type="ECO:0000313" key="13">
    <source>
        <dbReference type="Proteomes" id="UP000075321"/>
    </source>
</evidence>
<dbReference type="InterPro" id="IPR014718">
    <property type="entry name" value="GH-type_carb-bd"/>
</dbReference>
<dbReference type="GO" id="GO:0005990">
    <property type="term" value="P:lactose catabolic process"/>
    <property type="evidence" value="ECO:0007669"/>
    <property type="project" value="TreeGrafter"/>
</dbReference>
<dbReference type="Gene3D" id="2.60.120.260">
    <property type="entry name" value="Galactose-binding domain-like"/>
    <property type="match status" value="1"/>
</dbReference>
<dbReference type="PANTHER" id="PTHR46323:SF2">
    <property type="entry name" value="BETA-GALACTOSIDASE"/>
    <property type="match status" value="1"/>
</dbReference>
<dbReference type="InterPro" id="IPR017853">
    <property type="entry name" value="GH"/>
</dbReference>
<feature type="compositionally biased region" description="Basic and acidic residues" evidence="9">
    <location>
        <begin position="343"/>
        <end position="368"/>
    </location>
</feature>
<comment type="caution">
    <text evidence="12">The sequence shown here is derived from an EMBL/GenBank/DDBJ whole genome shotgun (WGS) entry which is preliminary data.</text>
</comment>
<evidence type="ECO:0000259" key="11">
    <source>
        <dbReference type="SMART" id="SM01038"/>
    </source>
</evidence>
<dbReference type="Gene3D" id="2.60.120.200">
    <property type="match status" value="2"/>
</dbReference>
<dbReference type="InterPro" id="IPR006103">
    <property type="entry name" value="Glyco_hydro_2_cat"/>
</dbReference>
<dbReference type="Pfam" id="PF02929">
    <property type="entry name" value="Bgal_small_N"/>
    <property type="match status" value="2"/>
</dbReference>
<dbReference type="InterPro" id="IPR006558">
    <property type="entry name" value="LamG-like"/>
</dbReference>
<dbReference type="InterPro" id="IPR006101">
    <property type="entry name" value="Glyco_hydro_2"/>
</dbReference>
<reference evidence="12 13" key="1">
    <citation type="submission" date="2016-02" db="EMBL/GenBank/DDBJ databases">
        <title>Genome sequence of Halalkalicoccus paucihalophilus DSM 24557.</title>
        <authorList>
            <person name="Poehlein A."/>
            <person name="Daniel R."/>
        </authorList>
    </citation>
    <scope>NUCLEOTIDE SEQUENCE [LARGE SCALE GENOMIC DNA]</scope>
    <source>
        <strain evidence="12 13">DSM 24557</strain>
    </source>
</reference>
<dbReference type="InterPro" id="IPR004199">
    <property type="entry name" value="B-gal_small/dom_5"/>
</dbReference>
<dbReference type="InterPro" id="IPR013783">
    <property type="entry name" value="Ig-like_fold"/>
</dbReference>
<dbReference type="InterPro" id="IPR011013">
    <property type="entry name" value="Gal_mutarotase_sf_dom"/>
</dbReference>
<keyword evidence="4" id="KW-0732">Signal</keyword>
<dbReference type="Gene3D" id="3.20.20.80">
    <property type="entry name" value="Glycosidases"/>
    <property type="match status" value="2"/>
</dbReference>
<dbReference type="GO" id="GO:0004565">
    <property type="term" value="F:beta-galactosidase activity"/>
    <property type="evidence" value="ECO:0007669"/>
    <property type="project" value="UniProtKB-EC"/>
</dbReference>
<dbReference type="InterPro" id="IPR008979">
    <property type="entry name" value="Galactose-bd-like_sf"/>
</dbReference>
<dbReference type="PANTHER" id="PTHR46323">
    <property type="entry name" value="BETA-GALACTOSIDASE"/>
    <property type="match status" value="1"/>
</dbReference>
<dbReference type="Gene3D" id="2.70.98.10">
    <property type="match status" value="2"/>
</dbReference>
<dbReference type="Pfam" id="PF02836">
    <property type="entry name" value="Glyco_hydro_2_C"/>
    <property type="match status" value="2"/>
</dbReference>
<dbReference type="SUPFAM" id="SSF49303">
    <property type="entry name" value="beta-Galactosidase/glucuronidase domain"/>
    <property type="match status" value="3"/>
</dbReference>
<proteinExistence type="inferred from homology"/>
<comment type="catalytic activity">
    <reaction evidence="1">
        <text>Hydrolysis of terminal non-reducing beta-D-galactose residues in beta-D-galactosides.</text>
        <dbReference type="EC" id="3.2.1.23"/>
    </reaction>
</comment>
<evidence type="ECO:0000313" key="12">
    <source>
        <dbReference type="EMBL" id="KYH24547.1"/>
    </source>
</evidence>
<dbReference type="PRINTS" id="PR00132">
    <property type="entry name" value="GLHYDRLASE2"/>
</dbReference>
<dbReference type="InterPro" id="IPR036156">
    <property type="entry name" value="Beta-gal/glucu_dom_sf"/>
</dbReference>
<dbReference type="Pfam" id="PF00703">
    <property type="entry name" value="Glyco_hydro_2"/>
    <property type="match status" value="1"/>
</dbReference>
<evidence type="ECO:0000256" key="8">
    <source>
        <dbReference type="ARBA" id="ARBA00032230"/>
    </source>
</evidence>
<evidence type="ECO:0000256" key="3">
    <source>
        <dbReference type="ARBA" id="ARBA00012756"/>
    </source>
</evidence>
<feature type="domain" description="Beta galactosidase small chain/" evidence="11">
    <location>
        <begin position="1102"/>
        <end position="1591"/>
    </location>
</feature>
<evidence type="ECO:0000259" key="10">
    <source>
        <dbReference type="SMART" id="SM00560"/>
    </source>
</evidence>
<evidence type="ECO:0000256" key="1">
    <source>
        <dbReference type="ARBA" id="ARBA00001412"/>
    </source>
</evidence>
<sequence>MRKQDKNMSGTDDSTEDGPVEHRFSTSRRRFLQVTGLATVATGSTIGAAVGSPNTLSTLPPGRIDEGTLSSYIDDPAVFEENHEPPHVTTTVPFESTDQAIDSDSPYECLETRFNHSPYFQLLDGDWRFKRYENYASVPDSHDDIDWDEIAVPSSWQTQGFGQRLYINTDLTWNHYDPPSDANPVEEVPLENNPVGVYRRSFDIPAEWDGRQTFLHFAGVKQAYFVWIDGQYVGYHQGSMTPGEFDVTEYVTPGGTHDVTLQVYRFSDGEAIETQDMFRYSGIFRSVSLYSTPAVHVRDFFVRTDLDDEYEDATLRVDAELTNNSEETGEYELRGCLYAPDSDGPRRGPPEETPGRGPPDDRPGHNRSNDFSGRGPPAGDAGRSPSKASSRSSSKSGSVGREVATLSGLARIDADGAHVSLETEVSNPEKWSAEDPTLYTLVLELVPIGTSENKDDPSEVLLEKVGFRAYEGERGELSSAWHVNGEPMNIRGVNRHETDPDYGRYVPIETLRTDFEVMKRFNVNSVRTSHYPNDPSFYRLADEYGIYVQDEINVETHWWEQMAANVDIFDEQILARWRRMVQRDKNHASVFVYSTGNEAGTGPPHLAMAAYNLGEENADRIPDTFEAHHLSGADDADRVGEELDLEPRGVDTTRQLYHQPNGGGWTIDYSDMLGPRYPMPDGMVSEGDGSGLGDGLRPVMMGEYNHAMGNSLGLIHKMWSEYIQPPVRQARDGAGENDGVLIGNPEVTGDGQIVFHGEDHIEVLGVEEIASSESGFTVEIVAREITDGTPLVVADGYALAVSDGEIEFSVGDVSVSASVPIGDGWHTLVGVYTGDELRLYVNDEQAGAEDHSGDTLEASSDLWIAGDPNTDNETGVTLDSVALYDVVPDGDEYSSPRDATLSYDFAELARDKSLQGGWIWDWVNQDLNDKTEDGEPFQFYHLEGPDGAFCLNGTLWSDRTPQPEMWELKKSHQPVGFAARAVENGEIYVTNYFGFTDLDELDVTWELTADDETVESGELDLDVPPGETYSVTVPFEEPDLEAGVEYWLDISACLTEATDYADAGHEVAFEQFAVPFDVPDPETESTEDMPALSISESDERITVGGEGFEYVFDTGLGTLASMEYNGTELLDRGPLLNAWRAPIMNELQEWGGAQAPDWYDAGLNDLNHVVESIDVDQPEDALARVTVEGFAEGTAEDEGLVTPDGSSTEADGVLRGGPEIVEGASGSAVALDGEDDYIEVGTPDALDFTEPGFTLEVTFQGIDDAEHGPLVAKGDYQYALKTAGGDAFEFFVYDDGWVSMQAPIPNEAREGWHTLAGVCADDEFRLYLNGERLATESHSVGNIDSSSAPVRIGQNADQDRYTETTIDSVAVYDIALNDEELATEFDEPPENAVLWYDLDEFEEAEGEGYGPGFATRYTYAVFGTGEIVLNVESDPNDRLQSAISDWLPKVGVQLELPESFGEFEWYGRGPQETMPDRKWGVRVGRYSGSVAEQYVPYLPPQDNGNKAETRWAAVSNDDGVGIAASGHPEMHVSLEQYANLDEANHQYELEERGSIGFNLDHAVTGVGGTPTTPLPEYQVQPETMAFTVSLRPFTNEDPMELAKRRLPKPNRE</sequence>
<feature type="domain" description="LamG-like jellyroll fold" evidence="10">
    <location>
        <begin position="774"/>
        <end position="889"/>
    </location>
</feature>
<dbReference type="SMART" id="SM01038">
    <property type="entry name" value="Bgal_small_N"/>
    <property type="match status" value="1"/>
</dbReference>
<feature type="compositionally biased region" description="Low complexity" evidence="9">
    <location>
        <begin position="381"/>
        <end position="398"/>
    </location>
</feature>